<comment type="caution">
    <text evidence="4">The sequence shown here is derived from an EMBL/GenBank/DDBJ whole genome shotgun (WGS) entry which is preliminary data.</text>
</comment>
<gene>
    <name evidence="4" type="ORF">BYL167_LOCUS34447</name>
</gene>
<name>A0A8S2WX80_9BILA</name>
<dbReference type="GO" id="GO:0005783">
    <property type="term" value="C:endoplasmic reticulum"/>
    <property type="evidence" value="ECO:0007669"/>
    <property type="project" value="TreeGrafter"/>
</dbReference>
<dbReference type="InterPro" id="IPR050477">
    <property type="entry name" value="GrpII_AminoAcid_Decarb"/>
</dbReference>
<evidence type="ECO:0000313" key="5">
    <source>
        <dbReference type="Proteomes" id="UP000681967"/>
    </source>
</evidence>
<dbReference type="PANTHER" id="PTHR42735:SF6">
    <property type="entry name" value="SPHINGOSINE-1-PHOSPHATE LYASE 1"/>
    <property type="match status" value="1"/>
</dbReference>
<dbReference type="GO" id="GO:0008117">
    <property type="term" value="F:sphinganine-1-phosphate aldolase activity"/>
    <property type="evidence" value="ECO:0007669"/>
    <property type="project" value="TreeGrafter"/>
</dbReference>
<reference evidence="4" key="1">
    <citation type="submission" date="2021-02" db="EMBL/GenBank/DDBJ databases">
        <authorList>
            <person name="Nowell W R."/>
        </authorList>
    </citation>
    <scope>NUCLEOTIDE SEQUENCE</scope>
</reference>
<dbReference type="Gene3D" id="3.40.640.10">
    <property type="entry name" value="Type I PLP-dependent aspartate aminotransferase-like (Major domain)"/>
    <property type="match status" value="1"/>
</dbReference>
<protein>
    <recommendedName>
        <fullName evidence="6">Glutamate decarboxylase</fullName>
    </recommendedName>
</protein>
<evidence type="ECO:0000256" key="2">
    <source>
        <dbReference type="ARBA" id="ARBA00022898"/>
    </source>
</evidence>
<dbReference type="EMBL" id="CAJOBH010069741">
    <property type="protein sequence ID" value="CAF4466345.1"/>
    <property type="molecule type" value="Genomic_DNA"/>
</dbReference>
<organism evidence="4 5">
    <name type="scientific">Rotaria magnacalcarata</name>
    <dbReference type="NCBI Taxonomy" id="392030"/>
    <lineage>
        <taxon>Eukaryota</taxon>
        <taxon>Metazoa</taxon>
        <taxon>Spiralia</taxon>
        <taxon>Gnathifera</taxon>
        <taxon>Rotifera</taxon>
        <taxon>Eurotatoria</taxon>
        <taxon>Bdelloidea</taxon>
        <taxon>Philodinida</taxon>
        <taxon>Philodinidae</taxon>
        <taxon>Rotaria</taxon>
    </lineage>
</organism>
<dbReference type="SUPFAM" id="SSF53383">
    <property type="entry name" value="PLP-dependent transferases"/>
    <property type="match status" value="1"/>
</dbReference>
<evidence type="ECO:0008006" key="6">
    <source>
        <dbReference type="Google" id="ProtNLM"/>
    </source>
</evidence>
<evidence type="ECO:0000313" key="4">
    <source>
        <dbReference type="EMBL" id="CAF4466345.1"/>
    </source>
</evidence>
<evidence type="ECO:0000256" key="3">
    <source>
        <dbReference type="ARBA" id="ARBA00023239"/>
    </source>
</evidence>
<accession>A0A8S2WX80</accession>
<dbReference type="PANTHER" id="PTHR42735">
    <property type="match status" value="1"/>
</dbReference>
<comment type="cofactor">
    <cofactor evidence="1">
        <name>pyridoxal 5'-phosphate</name>
        <dbReference type="ChEBI" id="CHEBI:597326"/>
    </cofactor>
</comment>
<sequence length="118" mass="12947">MATGQSFYSKLLSDFEPQLSYLYEKTNSLNRALTDSYSPLQLVAIASVLTACANPLHADVFPDIRTMEAEVVRCIATMFHGDKNVCGTMTSGGTESLLMACKTYRDIAIAKGIKRPEM</sequence>
<dbReference type="Proteomes" id="UP000681967">
    <property type="component" value="Unassembled WGS sequence"/>
</dbReference>
<evidence type="ECO:0000256" key="1">
    <source>
        <dbReference type="ARBA" id="ARBA00001933"/>
    </source>
</evidence>
<proteinExistence type="predicted"/>
<dbReference type="GO" id="GO:0016020">
    <property type="term" value="C:membrane"/>
    <property type="evidence" value="ECO:0007669"/>
    <property type="project" value="GOC"/>
</dbReference>
<dbReference type="InterPro" id="IPR015421">
    <property type="entry name" value="PyrdxlP-dep_Trfase_major"/>
</dbReference>
<dbReference type="InterPro" id="IPR015424">
    <property type="entry name" value="PyrdxlP-dep_Trfase"/>
</dbReference>
<keyword evidence="2" id="KW-0663">Pyridoxal phosphate</keyword>
<dbReference type="AlphaFoldDB" id="A0A8S2WX80"/>
<dbReference type="GO" id="GO:0030149">
    <property type="term" value="P:sphingolipid catabolic process"/>
    <property type="evidence" value="ECO:0007669"/>
    <property type="project" value="TreeGrafter"/>
</dbReference>
<keyword evidence="3" id="KW-0456">Lyase</keyword>